<dbReference type="Pfam" id="PF00270">
    <property type="entry name" value="DEAD"/>
    <property type="match status" value="1"/>
</dbReference>
<keyword evidence="2" id="KW-0227">DNA damage</keyword>
<dbReference type="Gene3D" id="3.40.50.300">
    <property type="entry name" value="P-loop containing nucleotide triphosphate hydrolases"/>
    <property type="match status" value="2"/>
</dbReference>
<dbReference type="InterPro" id="IPR033454">
    <property type="entry name" value="RecG_wedge"/>
</dbReference>
<dbReference type="PANTHER" id="PTHR47964">
    <property type="entry name" value="ATP-DEPENDENT DNA HELICASE HOMOLOG RECG, CHLOROPLASTIC"/>
    <property type="match status" value="1"/>
</dbReference>
<dbReference type="Pfam" id="PF17191">
    <property type="entry name" value="RecG_wedge"/>
    <property type="match status" value="1"/>
</dbReference>
<evidence type="ECO:0000256" key="7">
    <source>
        <dbReference type="ARBA" id="ARBA00023204"/>
    </source>
</evidence>
<dbReference type="SMART" id="SM00487">
    <property type="entry name" value="DEXDc"/>
    <property type="match status" value="1"/>
</dbReference>
<keyword evidence="3" id="KW-0378">Hydrolase</keyword>
<dbReference type="InterPro" id="IPR011545">
    <property type="entry name" value="DEAD/DEAH_box_helicase_dom"/>
</dbReference>
<dbReference type="Proteomes" id="UP000176608">
    <property type="component" value="Unassembled WGS sequence"/>
</dbReference>
<keyword evidence="5" id="KW-0067">ATP-binding</keyword>
<dbReference type="InterPro" id="IPR014001">
    <property type="entry name" value="Helicase_ATP-bd"/>
</dbReference>
<dbReference type="SUPFAM" id="SSF52540">
    <property type="entry name" value="P-loop containing nucleoside triphosphate hydrolases"/>
    <property type="match status" value="2"/>
</dbReference>
<dbReference type="GO" id="GO:0005524">
    <property type="term" value="F:ATP binding"/>
    <property type="evidence" value="ECO:0007669"/>
    <property type="project" value="UniProtKB-KW"/>
</dbReference>
<dbReference type="GO" id="GO:0006281">
    <property type="term" value="P:DNA repair"/>
    <property type="evidence" value="ECO:0007669"/>
    <property type="project" value="UniProtKB-KW"/>
</dbReference>
<dbReference type="SMART" id="SM00490">
    <property type="entry name" value="HELICc"/>
    <property type="match status" value="1"/>
</dbReference>
<keyword evidence="6" id="KW-0238">DNA-binding</keyword>
<keyword evidence="7" id="KW-0234">DNA repair</keyword>
<dbReference type="SUPFAM" id="SSF50249">
    <property type="entry name" value="Nucleic acid-binding proteins"/>
    <property type="match status" value="1"/>
</dbReference>
<sequence>MMNLNSPVTAVPKIGPKYKTLLEKLGIKTVRDLLYHFPFRYDDLSQTKPVVELVLNDVVTITATLNSVDNIFTRNRKKITKAIFSDETGKIGAIWFNMHYIKKNLLVGERYGVSGRVGISGGKLGFVSPQIERLGNEDGDGAGSSVHTGRLVPIYPETYGVSSKWLRTRISEVLTVLGGLADLEEFLPESVLDKYGFMGFEKALRTFHFPDSLEEASEAKKRFAYEELFVELLKVEGRKDAWEDDLKGHEMVRDGKVEKKLNAFTSSLPFALTESQKEALETIFNDMVAKHPMNRLLEGDTGVGKTVVAVISAYFAYLNGYKTLYMAPTEILAQQQFETLKNYLEPLGAKVILLTGATKATKTSKKLPEGADIIIGTHALIYLEEKIKDVGLIVIDEQQRFGVEQRAKLLELGTKGKIPHLLTMTATPIPRTLALTLYGDLDISSVKPHKSRYDNIKTWILSEKKRADAYGWASTQNVPIFVVCPLIEASDHEMLENVRAAEVEFESLRNGPFKNLTVGLLHGRMKAKEKEDIVSRFRGGKLQALVATPVIEVGIDIPDATIMMIESAERYGLASLHQLRGRVGRTGQQAYCLLFMSKYSKTGFQRLKNLEKYHSGLKLAEIDMGLRGQGDLYGTMQHGFVEFKVADPSDFEALEAAKVDAESYYSKLSKYPKLKEKLKETRNTQVAQN</sequence>
<evidence type="ECO:0000259" key="8">
    <source>
        <dbReference type="PROSITE" id="PS51192"/>
    </source>
</evidence>
<protein>
    <submittedName>
        <fullName evidence="10">Uncharacterized protein</fullName>
    </submittedName>
</protein>
<proteinExistence type="predicted"/>
<feature type="domain" description="Helicase C-terminal" evidence="9">
    <location>
        <begin position="455"/>
        <end position="625"/>
    </location>
</feature>
<dbReference type="EMBL" id="MEVA01000006">
    <property type="protein sequence ID" value="OGC47632.1"/>
    <property type="molecule type" value="Genomic_DNA"/>
</dbReference>
<evidence type="ECO:0000259" key="9">
    <source>
        <dbReference type="PROSITE" id="PS51194"/>
    </source>
</evidence>
<dbReference type="PROSITE" id="PS51194">
    <property type="entry name" value="HELICASE_CTER"/>
    <property type="match status" value="1"/>
</dbReference>
<dbReference type="GO" id="GO:0003678">
    <property type="term" value="F:DNA helicase activity"/>
    <property type="evidence" value="ECO:0007669"/>
    <property type="project" value="TreeGrafter"/>
</dbReference>
<evidence type="ECO:0000256" key="3">
    <source>
        <dbReference type="ARBA" id="ARBA00022801"/>
    </source>
</evidence>
<evidence type="ECO:0000256" key="5">
    <source>
        <dbReference type="ARBA" id="ARBA00022840"/>
    </source>
</evidence>
<comment type="caution">
    <text evidence="10">The sequence shown here is derived from an EMBL/GenBank/DDBJ whole genome shotgun (WGS) entry which is preliminary data.</text>
</comment>
<evidence type="ECO:0000256" key="1">
    <source>
        <dbReference type="ARBA" id="ARBA00022741"/>
    </source>
</evidence>
<gene>
    <name evidence="10" type="ORF">A2886_02500</name>
</gene>
<evidence type="ECO:0000256" key="4">
    <source>
        <dbReference type="ARBA" id="ARBA00022806"/>
    </source>
</evidence>
<dbReference type="Pfam" id="PF00271">
    <property type="entry name" value="Helicase_C"/>
    <property type="match status" value="1"/>
</dbReference>
<name>A0A1F4URV1_UNCKA</name>
<evidence type="ECO:0000313" key="11">
    <source>
        <dbReference type="Proteomes" id="UP000176608"/>
    </source>
</evidence>
<dbReference type="CDD" id="cd04488">
    <property type="entry name" value="RecG_wedge_OBF"/>
    <property type="match status" value="1"/>
</dbReference>
<reference evidence="10 11" key="1">
    <citation type="journal article" date="2016" name="Nat. Commun.">
        <title>Thousands of microbial genomes shed light on interconnected biogeochemical processes in an aquifer system.</title>
        <authorList>
            <person name="Anantharaman K."/>
            <person name="Brown C.T."/>
            <person name="Hug L.A."/>
            <person name="Sharon I."/>
            <person name="Castelle C.J."/>
            <person name="Probst A.J."/>
            <person name="Thomas B.C."/>
            <person name="Singh A."/>
            <person name="Wilkins M.J."/>
            <person name="Karaoz U."/>
            <person name="Brodie E.L."/>
            <person name="Williams K.H."/>
            <person name="Hubbard S.S."/>
            <person name="Banfield J.F."/>
        </authorList>
    </citation>
    <scope>NUCLEOTIDE SEQUENCE [LARGE SCALE GENOMIC DNA]</scope>
</reference>
<evidence type="ECO:0000313" key="10">
    <source>
        <dbReference type="EMBL" id="OGC47632.1"/>
    </source>
</evidence>
<dbReference type="InterPro" id="IPR027417">
    <property type="entry name" value="P-loop_NTPase"/>
</dbReference>
<dbReference type="STRING" id="1802617.A2886_02500"/>
<dbReference type="InterPro" id="IPR012340">
    <property type="entry name" value="NA-bd_OB-fold"/>
</dbReference>
<dbReference type="GO" id="GO:0016787">
    <property type="term" value="F:hydrolase activity"/>
    <property type="evidence" value="ECO:0007669"/>
    <property type="project" value="UniProtKB-KW"/>
</dbReference>
<evidence type="ECO:0000256" key="2">
    <source>
        <dbReference type="ARBA" id="ARBA00022763"/>
    </source>
</evidence>
<keyword evidence="4" id="KW-0347">Helicase</keyword>
<dbReference type="InterPro" id="IPR047112">
    <property type="entry name" value="RecG/Mfd"/>
</dbReference>
<evidence type="ECO:0000256" key="6">
    <source>
        <dbReference type="ARBA" id="ARBA00023125"/>
    </source>
</evidence>
<keyword evidence="1" id="KW-0547">Nucleotide-binding</keyword>
<dbReference type="GO" id="GO:0003677">
    <property type="term" value="F:DNA binding"/>
    <property type="evidence" value="ECO:0007669"/>
    <property type="project" value="UniProtKB-KW"/>
</dbReference>
<accession>A0A1F4URV1</accession>
<dbReference type="InterPro" id="IPR001650">
    <property type="entry name" value="Helicase_C-like"/>
</dbReference>
<dbReference type="PROSITE" id="PS51192">
    <property type="entry name" value="HELICASE_ATP_BIND_1"/>
    <property type="match status" value="1"/>
</dbReference>
<feature type="domain" description="Helicase ATP-binding" evidence="8">
    <location>
        <begin position="286"/>
        <end position="446"/>
    </location>
</feature>
<organism evidence="10 11">
    <name type="scientific">candidate division WWE3 bacterium RIFCSPHIGHO2_01_FULL_42_13</name>
    <dbReference type="NCBI Taxonomy" id="1802617"/>
    <lineage>
        <taxon>Bacteria</taxon>
        <taxon>Katanobacteria</taxon>
    </lineage>
</organism>
<dbReference type="Gene3D" id="2.40.50.140">
    <property type="entry name" value="Nucleic acid-binding proteins"/>
    <property type="match status" value="1"/>
</dbReference>
<dbReference type="PANTHER" id="PTHR47964:SF1">
    <property type="entry name" value="ATP-DEPENDENT DNA HELICASE HOMOLOG RECG, CHLOROPLASTIC"/>
    <property type="match status" value="1"/>
</dbReference>
<dbReference type="AlphaFoldDB" id="A0A1F4URV1"/>